<name>A0A016W5N8_9BILA</name>
<evidence type="ECO:0000313" key="1">
    <source>
        <dbReference type="EMBL" id="EYC34343.1"/>
    </source>
</evidence>
<proteinExistence type="predicted"/>
<accession>A0A016W5N8</accession>
<dbReference type="EMBL" id="JARK01001337">
    <property type="protein sequence ID" value="EYC34343.1"/>
    <property type="molecule type" value="Genomic_DNA"/>
</dbReference>
<dbReference type="Proteomes" id="UP000024635">
    <property type="component" value="Unassembled WGS sequence"/>
</dbReference>
<sequence length="141" mass="15741">MYTHHLDPPFRDRLVWTVGRALLGQGVPEQPNKVLVGECKIGQGYRVWQRSPCLLLLLRMSQQSHMRVISVHQNVHFDTSVSLFSVFAGLCPELIIAKVTPPAHTGAQQELVKGNHSNLLPLHSRSYLHNGVTLHLGIPMA</sequence>
<gene>
    <name evidence="1" type="primary">Acey_s0001.g370</name>
    <name evidence="1" type="ORF">Y032_0001g370</name>
</gene>
<organism evidence="1 2">
    <name type="scientific">Ancylostoma ceylanicum</name>
    <dbReference type="NCBI Taxonomy" id="53326"/>
    <lineage>
        <taxon>Eukaryota</taxon>
        <taxon>Metazoa</taxon>
        <taxon>Ecdysozoa</taxon>
        <taxon>Nematoda</taxon>
        <taxon>Chromadorea</taxon>
        <taxon>Rhabditida</taxon>
        <taxon>Rhabditina</taxon>
        <taxon>Rhabditomorpha</taxon>
        <taxon>Strongyloidea</taxon>
        <taxon>Ancylostomatidae</taxon>
        <taxon>Ancylostomatinae</taxon>
        <taxon>Ancylostoma</taxon>
    </lineage>
</organism>
<evidence type="ECO:0000313" key="2">
    <source>
        <dbReference type="Proteomes" id="UP000024635"/>
    </source>
</evidence>
<keyword evidence="2" id="KW-1185">Reference proteome</keyword>
<protein>
    <submittedName>
        <fullName evidence="1">Uncharacterized protein</fullName>
    </submittedName>
</protein>
<comment type="caution">
    <text evidence="1">The sequence shown here is derived from an EMBL/GenBank/DDBJ whole genome shotgun (WGS) entry which is preliminary data.</text>
</comment>
<dbReference type="AlphaFoldDB" id="A0A016W5N8"/>
<reference evidence="2" key="1">
    <citation type="journal article" date="2015" name="Nat. Genet.">
        <title>The genome and transcriptome of the zoonotic hookworm Ancylostoma ceylanicum identify infection-specific gene families.</title>
        <authorList>
            <person name="Schwarz E.M."/>
            <person name="Hu Y."/>
            <person name="Antoshechkin I."/>
            <person name="Miller M.M."/>
            <person name="Sternberg P.W."/>
            <person name="Aroian R.V."/>
        </authorList>
    </citation>
    <scope>NUCLEOTIDE SEQUENCE</scope>
    <source>
        <strain evidence="2">HY135</strain>
    </source>
</reference>